<dbReference type="InterPro" id="IPR011726">
    <property type="entry name" value="KdpF"/>
</dbReference>
<comment type="caution">
    <text evidence="2">The sequence shown here is derived from an EMBL/GenBank/DDBJ whole genome shotgun (WGS) entry which is preliminary data.</text>
</comment>
<organism evidence="2 3">
    <name type="scientific">Catenulispora pinistramenti</name>
    <dbReference type="NCBI Taxonomy" id="2705254"/>
    <lineage>
        <taxon>Bacteria</taxon>
        <taxon>Bacillati</taxon>
        <taxon>Actinomycetota</taxon>
        <taxon>Actinomycetes</taxon>
        <taxon>Catenulisporales</taxon>
        <taxon>Catenulisporaceae</taxon>
        <taxon>Catenulispora</taxon>
    </lineage>
</organism>
<keyword evidence="1" id="KW-1133">Transmembrane helix</keyword>
<reference evidence="2 3" key="1">
    <citation type="submission" date="2020-02" db="EMBL/GenBank/DDBJ databases">
        <title>Acidophilic actinobacteria isolated from forest soil.</title>
        <authorList>
            <person name="Golinska P."/>
        </authorList>
    </citation>
    <scope>NUCLEOTIDE SEQUENCE [LARGE SCALE GENOMIC DNA]</scope>
    <source>
        <strain evidence="2 3">NL8</strain>
    </source>
</reference>
<gene>
    <name evidence="2" type="primary">kdpF</name>
    <name evidence="2" type="ORF">KGQ19_28995</name>
</gene>
<proteinExistence type="predicted"/>
<dbReference type="NCBIfam" id="TIGR02115">
    <property type="entry name" value="potass_kdpF"/>
    <property type="match status" value="1"/>
</dbReference>
<feature type="transmembrane region" description="Helical" evidence="1">
    <location>
        <begin position="6"/>
        <end position="25"/>
    </location>
</feature>
<keyword evidence="3" id="KW-1185">Reference proteome</keyword>
<dbReference type="Pfam" id="PF09604">
    <property type="entry name" value="Potass_KdpF"/>
    <property type="match status" value="1"/>
</dbReference>
<sequence length="29" mass="3101">MSAENIIGLIVSVLLVGYLIAALILPEKF</sequence>
<dbReference type="EMBL" id="JAAFYZ010000119">
    <property type="protein sequence ID" value="MBS2550917.1"/>
    <property type="molecule type" value="Genomic_DNA"/>
</dbReference>
<evidence type="ECO:0000256" key="1">
    <source>
        <dbReference type="SAM" id="Phobius"/>
    </source>
</evidence>
<keyword evidence="1" id="KW-0812">Transmembrane</keyword>
<dbReference type="RefSeq" id="WP_194899130.1">
    <property type="nucleotide sequence ID" value="NZ_JAAFYZ010000119.1"/>
</dbReference>
<dbReference type="Proteomes" id="UP000730482">
    <property type="component" value="Unassembled WGS sequence"/>
</dbReference>
<evidence type="ECO:0000313" key="3">
    <source>
        <dbReference type="Proteomes" id="UP000730482"/>
    </source>
</evidence>
<protein>
    <submittedName>
        <fullName evidence="2">K(+)-transporting ATPase subunit F</fullName>
    </submittedName>
</protein>
<accession>A0ABS5KXX8</accession>
<keyword evidence="1" id="KW-0472">Membrane</keyword>
<evidence type="ECO:0000313" key="2">
    <source>
        <dbReference type="EMBL" id="MBS2550917.1"/>
    </source>
</evidence>
<name>A0ABS5KXX8_9ACTN</name>